<dbReference type="Proteomes" id="UP001151532">
    <property type="component" value="Chromosome 17"/>
</dbReference>
<reference evidence="2" key="1">
    <citation type="submission" date="2022-11" db="EMBL/GenBank/DDBJ databases">
        <authorList>
            <person name="Hyden B.L."/>
            <person name="Feng K."/>
            <person name="Yates T."/>
            <person name="Jawdy S."/>
            <person name="Smart L.B."/>
            <person name="Muchero W."/>
        </authorList>
    </citation>
    <scope>NUCLEOTIDE SEQUENCE</scope>
    <source>
        <tissue evidence="2">Shoot tip</tissue>
    </source>
</reference>
<gene>
    <name evidence="2" type="ORF">OIU79_002048</name>
</gene>
<evidence type="ECO:0000313" key="2">
    <source>
        <dbReference type="EMBL" id="KAJ6734894.1"/>
    </source>
</evidence>
<evidence type="ECO:0000256" key="1">
    <source>
        <dbReference type="SAM" id="MobiDB-lite"/>
    </source>
</evidence>
<accession>A0A9Q0ZHP9</accession>
<proteinExistence type="predicted"/>
<organism evidence="2 3">
    <name type="scientific">Salix purpurea</name>
    <name type="common">Purple osier willow</name>
    <dbReference type="NCBI Taxonomy" id="77065"/>
    <lineage>
        <taxon>Eukaryota</taxon>
        <taxon>Viridiplantae</taxon>
        <taxon>Streptophyta</taxon>
        <taxon>Embryophyta</taxon>
        <taxon>Tracheophyta</taxon>
        <taxon>Spermatophyta</taxon>
        <taxon>Magnoliopsida</taxon>
        <taxon>eudicotyledons</taxon>
        <taxon>Gunneridae</taxon>
        <taxon>Pentapetalae</taxon>
        <taxon>rosids</taxon>
        <taxon>fabids</taxon>
        <taxon>Malpighiales</taxon>
        <taxon>Salicaceae</taxon>
        <taxon>Saliceae</taxon>
        <taxon>Salix</taxon>
    </lineage>
</organism>
<sequence length="105" mass="12062">MIARSKFDEKKVTGSSKRMPMQKLARSTEKNANISDEEHQLVAKLMRRRRKLTMKMMTMSRGQRSRKQLSTVAKSTDEMEKKAKGASRENAIPSALHHLERETSS</sequence>
<keyword evidence="3" id="KW-1185">Reference proteome</keyword>
<feature type="region of interest" description="Disordered" evidence="1">
    <location>
        <begin position="1"/>
        <end position="36"/>
    </location>
</feature>
<dbReference type="AlphaFoldDB" id="A0A9Q0ZHP9"/>
<dbReference type="EMBL" id="JAPFFK010000011">
    <property type="protein sequence ID" value="KAJ6734894.1"/>
    <property type="molecule type" value="Genomic_DNA"/>
</dbReference>
<evidence type="ECO:0000313" key="3">
    <source>
        <dbReference type="Proteomes" id="UP001151532"/>
    </source>
</evidence>
<reference evidence="2" key="2">
    <citation type="journal article" date="2023" name="Int. J. Mol. Sci.">
        <title>De Novo Assembly and Annotation of 11 Diverse Shrub Willow (Salix) Genomes Reveals Novel Gene Organization in Sex-Linked Regions.</title>
        <authorList>
            <person name="Hyden B."/>
            <person name="Feng K."/>
            <person name="Yates T.B."/>
            <person name="Jawdy S."/>
            <person name="Cereghino C."/>
            <person name="Smart L.B."/>
            <person name="Muchero W."/>
        </authorList>
    </citation>
    <scope>NUCLEOTIDE SEQUENCE</scope>
    <source>
        <tissue evidence="2">Shoot tip</tissue>
    </source>
</reference>
<feature type="compositionally biased region" description="Basic and acidic residues" evidence="1">
    <location>
        <begin position="1"/>
        <end position="12"/>
    </location>
</feature>
<feature type="region of interest" description="Disordered" evidence="1">
    <location>
        <begin position="58"/>
        <end position="105"/>
    </location>
</feature>
<protein>
    <submittedName>
        <fullName evidence="2">Uncharacterized protein</fullName>
    </submittedName>
</protein>
<name>A0A9Q0ZHP9_SALPP</name>
<comment type="caution">
    <text evidence="2">The sequence shown here is derived from an EMBL/GenBank/DDBJ whole genome shotgun (WGS) entry which is preliminary data.</text>
</comment>
<feature type="compositionally biased region" description="Basic and acidic residues" evidence="1">
    <location>
        <begin position="75"/>
        <end position="87"/>
    </location>
</feature>